<dbReference type="Proteomes" id="UP000600139">
    <property type="component" value="Unassembled WGS sequence"/>
</dbReference>
<dbReference type="PANTHER" id="PTHR10963">
    <property type="entry name" value="GLYCOSYL HYDROLASE-RELATED"/>
    <property type="match status" value="1"/>
</dbReference>
<protein>
    <submittedName>
        <fullName evidence="3">Glycoside hydrolase family 16 protein</fullName>
    </submittedName>
</protein>
<name>A0A934V8N5_9BACT</name>
<evidence type="ECO:0000313" key="4">
    <source>
        <dbReference type="Proteomes" id="UP000600139"/>
    </source>
</evidence>
<sequence>MRPLILLACTALSAIASEDYKLVWSDEFDKAGPPDPAKWGFEKGMLRNNEKQFYTDRIRNARVEDGKLVIEAHKEVMEGGSFTSASLNSRGHGEWTCGRFEVKAKIPAARGTWPAIWMLPTDIGKVAWPKCGEIDIMEHVGYDPDIIHGTLHTEAYNHIKHTQRGEKINVPTATTEFHIYSAEWTPERIIISIDGKAYGTFEKKQSDTVDQWPFDKPFYLILNLAIGGDWGGQKGIDDAAFPQRMEVDYVRVYQQQKK</sequence>
<proteinExistence type="inferred from homology"/>
<feature type="domain" description="GH16" evidence="2">
    <location>
        <begin position="1"/>
        <end position="258"/>
    </location>
</feature>
<dbReference type="SUPFAM" id="SSF49899">
    <property type="entry name" value="Concanavalin A-like lectins/glucanases"/>
    <property type="match status" value="1"/>
</dbReference>
<evidence type="ECO:0000256" key="1">
    <source>
        <dbReference type="ARBA" id="ARBA00006865"/>
    </source>
</evidence>
<comment type="caution">
    <text evidence="3">The sequence shown here is derived from an EMBL/GenBank/DDBJ whole genome shotgun (WGS) entry which is preliminary data.</text>
</comment>
<dbReference type="EMBL" id="JAENIK010000012">
    <property type="protein sequence ID" value="MBK1817447.1"/>
    <property type="molecule type" value="Genomic_DNA"/>
</dbReference>
<dbReference type="Pfam" id="PF00722">
    <property type="entry name" value="Glyco_hydro_16"/>
    <property type="match status" value="1"/>
</dbReference>
<dbReference type="AlphaFoldDB" id="A0A934V8N5"/>
<evidence type="ECO:0000259" key="2">
    <source>
        <dbReference type="PROSITE" id="PS51762"/>
    </source>
</evidence>
<dbReference type="PROSITE" id="PS51762">
    <property type="entry name" value="GH16_2"/>
    <property type="match status" value="1"/>
</dbReference>
<keyword evidence="3" id="KW-0378">Hydrolase</keyword>
<comment type="similarity">
    <text evidence="1">Belongs to the glycosyl hydrolase 16 family.</text>
</comment>
<accession>A0A934V8N5</accession>
<keyword evidence="4" id="KW-1185">Reference proteome</keyword>
<dbReference type="Gene3D" id="2.60.120.200">
    <property type="match status" value="1"/>
</dbReference>
<gene>
    <name evidence="3" type="ORF">JIN84_17640</name>
</gene>
<reference evidence="3" key="1">
    <citation type="submission" date="2021-01" db="EMBL/GenBank/DDBJ databases">
        <title>Modified the classification status of verrucomicrobia.</title>
        <authorList>
            <person name="Feng X."/>
        </authorList>
    </citation>
    <scope>NUCLEOTIDE SEQUENCE</scope>
    <source>
        <strain evidence="3">JCM 18052</strain>
    </source>
</reference>
<dbReference type="CDD" id="cd08023">
    <property type="entry name" value="GH16_laminarinase_like"/>
    <property type="match status" value="1"/>
</dbReference>
<dbReference type="GO" id="GO:0004553">
    <property type="term" value="F:hydrolase activity, hydrolyzing O-glycosyl compounds"/>
    <property type="evidence" value="ECO:0007669"/>
    <property type="project" value="InterPro"/>
</dbReference>
<dbReference type="InterPro" id="IPR013320">
    <property type="entry name" value="ConA-like_dom_sf"/>
</dbReference>
<dbReference type="GO" id="GO:0005975">
    <property type="term" value="P:carbohydrate metabolic process"/>
    <property type="evidence" value="ECO:0007669"/>
    <property type="project" value="InterPro"/>
</dbReference>
<dbReference type="InterPro" id="IPR050546">
    <property type="entry name" value="Glycosyl_Hydrlase_16"/>
</dbReference>
<dbReference type="RefSeq" id="WP_200352389.1">
    <property type="nucleotide sequence ID" value="NZ_BAABHZ010000001.1"/>
</dbReference>
<dbReference type="InterPro" id="IPR000757">
    <property type="entry name" value="Beta-glucanase-like"/>
</dbReference>
<organism evidence="3 4">
    <name type="scientific">Luteolibacter yonseiensis</name>
    <dbReference type="NCBI Taxonomy" id="1144680"/>
    <lineage>
        <taxon>Bacteria</taxon>
        <taxon>Pseudomonadati</taxon>
        <taxon>Verrucomicrobiota</taxon>
        <taxon>Verrucomicrobiia</taxon>
        <taxon>Verrucomicrobiales</taxon>
        <taxon>Verrucomicrobiaceae</taxon>
        <taxon>Luteolibacter</taxon>
    </lineage>
</organism>
<evidence type="ECO:0000313" key="3">
    <source>
        <dbReference type="EMBL" id="MBK1817447.1"/>
    </source>
</evidence>
<dbReference type="PANTHER" id="PTHR10963:SF55">
    <property type="entry name" value="GLYCOSIDE HYDROLASE FAMILY 16 PROTEIN"/>
    <property type="match status" value="1"/>
</dbReference>